<protein>
    <submittedName>
        <fullName evidence="2">Uncharacterized protein</fullName>
    </submittedName>
</protein>
<organism evidence="2 3">
    <name type="scientific">Macleaya cordata</name>
    <name type="common">Five-seeded plume-poppy</name>
    <name type="synonym">Bocconia cordata</name>
    <dbReference type="NCBI Taxonomy" id="56857"/>
    <lineage>
        <taxon>Eukaryota</taxon>
        <taxon>Viridiplantae</taxon>
        <taxon>Streptophyta</taxon>
        <taxon>Embryophyta</taxon>
        <taxon>Tracheophyta</taxon>
        <taxon>Spermatophyta</taxon>
        <taxon>Magnoliopsida</taxon>
        <taxon>Ranunculales</taxon>
        <taxon>Papaveraceae</taxon>
        <taxon>Papaveroideae</taxon>
        <taxon>Macleaya</taxon>
    </lineage>
</organism>
<dbReference type="InParanoid" id="A0A200Q0A5"/>
<feature type="compositionally biased region" description="Low complexity" evidence="1">
    <location>
        <begin position="216"/>
        <end position="229"/>
    </location>
</feature>
<evidence type="ECO:0000313" key="2">
    <source>
        <dbReference type="EMBL" id="OVA03888.1"/>
    </source>
</evidence>
<keyword evidence="3" id="KW-1185">Reference proteome</keyword>
<dbReference type="PANTHER" id="PTHR33870">
    <property type="entry name" value="CARDIOMYOPATHY-ASSOCIATED PROTEIN"/>
    <property type="match status" value="1"/>
</dbReference>
<dbReference type="PANTHER" id="PTHR33870:SF4">
    <property type="entry name" value="CARDIOMYOPATHY-ASSOCIATED PROTEIN"/>
    <property type="match status" value="1"/>
</dbReference>
<dbReference type="STRING" id="56857.A0A200Q0A5"/>
<feature type="compositionally biased region" description="Polar residues" evidence="1">
    <location>
        <begin position="771"/>
        <end position="780"/>
    </location>
</feature>
<feature type="region of interest" description="Disordered" evidence="1">
    <location>
        <begin position="761"/>
        <end position="789"/>
    </location>
</feature>
<dbReference type="EMBL" id="MVGT01003464">
    <property type="protein sequence ID" value="OVA03888.1"/>
    <property type="molecule type" value="Genomic_DNA"/>
</dbReference>
<dbReference type="AlphaFoldDB" id="A0A200Q0A5"/>
<comment type="caution">
    <text evidence="2">The sequence shown here is derived from an EMBL/GenBank/DDBJ whole genome shotgun (WGS) entry which is preliminary data.</text>
</comment>
<feature type="compositionally biased region" description="Polar residues" evidence="1">
    <location>
        <begin position="249"/>
        <end position="275"/>
    </location>
</feature>
<proteinExistence type="predicted"/>
<feature type="region of interest" description="Disordered" evidence="1">
    <location>
        <begin position="682"/>
        <end position="748"/>
    </location>
</feature>
<dbReference type="Proteomes" id="UP000195402">
    <property type="component" value="Unassembled WGS sequence"/>
</dbReference>
<feature type="region of interest" description="Disordered" evidence="1">
    <location>
        <begin position="197"/>
        <end position="277"/>
    </location>
</feature>
<accession>A0A200Q0A5</accession>
<sequence>MGSLVLPSLFHFLVSSSPVLVCTAVLLGTILSFGDQNYIPEFELEEEEKVEEEEKKSKNTPHENSSLLAGEIVQNNLVIEKDESFSVETHAENRRETDELAIEDEEEWVFIATEGDKLISDGTVLTSEETKEIHDKKQEIQEEKELHDLVLIEDREFSEKKLLFGGGVSGACENDIEVQSSEGGKKKNEDLEVVGFFNSSQDSPSWNEIERSDQFSDSSNNQKGSSSSDPYMEDLTTMLEELQPLLDAQPSQPALISLSHSDAESEQTVGTTDSSIDSEEEVEWKLVGREVGRNIIVTWTEEDEKNFMGDLQNADQESERISRIEQVGDHVEQESNSSEEVELVEIDQRKKIDIYSEVGRSISRLQAIQSSTTKHIDSDLRQFNEGEVERYSYLELIHGVSLLEETRVGPAEFKQLKNFNLAFKQPREGRVEKPVVLESICEKSIFEETKFGSPKFVLPDQDEVERPIVLKSINMGPNLEDTTVESTERWLSNEDHVILELPGLETRSPEHCVVGGHVKPSLAEAVDDEPRALECKYPVDTHSDFQVLEESSIGEIYLAPKEPSEGSTENIPKPSESEHGVEENYLAPKVHSEVNMENIIKSSESEHGVDEIYLTPEEHSEVSMENIHKPSESEHGVDEIYLTAKEHSEVSMKDIHKPSESENGVDEIVLTPKEHLECSMETIPKPSESEHEVDEVYLSPEEHSEGSLESIPKPSESERGVDEIYLAPKEHSEGLDNITEASESENGMDKILAKEVETVKEVESGFEESDTSGIGTSLEESNLGIKETH</sequence>
<name>A0A200Q0A5_MACCD</name>
<feature type="region of interest" description="Disordered" evidence="1">
    <location>
        <begin position="560"/>
        <end position="580"/>
    </location>
</feature>
<feature type="compositionally biased region" description="Basic and acidic residues" evidence="1">
    <location>
        <begin position="52"/>
        <end position="61"/>
    </location>
</feature>
<evidence type="ECO:0000313" key="3">
    <source>
        <dbReference type="Proteomes" id="UP000195402"/>
    </source>
</evidence>
<feature type="compositionally biased region" description="Polar residues" evidence="1">
    <location>
        <begin position="197"/>
        <end position="206"/>
    </location>
</feature>
<gene>
    <name evidence="2" type="ORF">BVC80_1321g35</name>
</gene>
<feature type="region of interest" description="Disordered" evidence="1">
    <location>
        <begin position="46"/>
        <end position="65"/>
    </location>
</feature>
<feature type="compositionally biased region" description="Basic and acidic residues" evidence="1">
    <location>
        <begin position="715"/>
        <end position="734"/>
    </location>
</feature>
<evidence type="ECO:0000256" key="1">
    <source>
        <dbReference type="SAM" id="MobiDB-lite"/>
    </source>
</evidence>
<reference evidence="2 3" key="1">
    <citation type="journal article" date="2017" name="Mol. Plant">
        <title>The Genome of Medicinal Plant Macleaya cordata Provides New Insights into Benzylisoquinoline Alkaloids Metabolism.</title>
        <authorList>
            <person name="Liu X."/>
            <person name="Liu Y."/>
            <person name="Huang P."/>
            <person name="Ma Y."/>
            <person name="Qing Z."/>
            <person name="Tang Q."/>
            <person name="Cao H."/>
            <person name="Cheng P."/>
            <person name="Zheng Y."/>
            <person name="Yuan Z."/>
            <person name="Zhou Y."/>
            <person name="Liu J."/>
            <person name="Tang Z."/>
            <person name="Zhuo Y."/>
            <person name="Zhang Y."/>
            <person name="Yu L."/>
            <person name="Huang J."/>
            <person name="Yang P."/>
            <person name="Peng Q."/>
            <person name="Zhang J."/>
            <person name="Jiang W."/>
            <person name="Zhang Z."/>
            <person name="Lin K."/>
            <person name="Ro D.K."/>
            <person name="Chen X."/>
            <person name="Xiong X."/>
            <person name="Shang Y."/>
            <person name="Huang S."/>
            <person name="Zeng J."/>
        </authorList>
    </citation>
    <scope>NUCLEOTIDE SEQUENCE [LARGE SCALE GENOMIC DNA]</scope>
    <source>
        <strain evidence="3">cv. BLH2017</strain>
        <tissue evidence="2">Root</tissue>
    </source>
</reference>
<dbReference type="OrthoDB" id="1908091at2759"/>